<protein>
    <submittedName>
        <fullName evidence="1">Uncharacterized protein</fullName>
    </submittedName>
</protein>
<dbReference type="EMBL" id="AZBU02000015">
    <property type="protein sequence ID" value="TKR57578.1"/>
    <property type="molecule type" value="Genomic_DNA"/>
</dbReference>
<reference evidence="1 2" key="1">
    <citation type="journal article" date="2015" name="Genome Biol.">
        <title>Comparative genomics of Steinernema reveals deeply conserved gene regulatory networks.</title>
        <authorList>
            <person name="Dillman A.R."/>
            <person name="Macchietto M."/>
            <person name="Porter C.F."/>
            <person name="Rogers A."/>
            <person name="Williams B."/>
            <person name="Antoshechkin I."/>
            <person name="Lee M.M."/>
            <person name="Goodwin Z."/>
            <person name="Lu X."/>
            <person name="Lewis E.E."/>
            <person name="Goodrich-Blair H."/>
            <person name="Stock S.P."/>
            <person name="Adams B.J."/>
            <person name="Sternberg P.W."/>
            <person name="Mortazavi A."/>
        </authorList>
    </citation>
    <scope>NUCLEOTIDE SEQUENCE [LARGE SCALE GENOMIC DNA]</scope>
    <source>
        <strain evidence="1 2">ALL</strain>
    </source>
</reference>
<dbReference type="AlphaFoldDB" id="A0A4U5LNW1"/>
<comment type="caution">
    <text evidence="1">The sequence shown here is derived from an EMBL/GenBank/DDBJ whole genome shotgun (WGS) entry which is preliminary data.</text>
</comment>
<evidence type="ECO:0000313" key="1">
    <source>
        <dbReference type="EMBL" id="TKR57578.1"/>
    </source>
</evidence>
<accession>A0A4U5LNW1</accession>
<evidence type="ECO:0000313" key="2">
    <source>
        <dbReference type="Proteomes" id="UP000298663"/>
    </source>
</evidence>
<name>A0A4U5LNW1_STECR</name>
<sequence length="94" mass="11174">MVVFSFRWSTFRSRRHAAFSGTLKNAVREKPSVATDRNIASHHGHRVFDRYIESYEKRLCAFLHAFVHLRLYSVEIGPLINKLFCFLIFRNDDR</sequence>
<dbReference type="Proteomes" id="UP000298663">
    <property type="component" value="Unassembled WGS sequence"/>
</dbReference>
<organism evidence="1 2">
    <name type="scientific">Steinernema carpocapsae</name>
    <name type="common">Entomopathogenic nematode</name>
    <dbReference type="NCBI Taxonomy" id="34508"/>
    <lineage>
        <taxon>Eukaryota</taxon>
        <taxon>Metazoa</taxon>
        <taxon>Ecdysozoa</taxon>
        <taxon>Nematoda</taxon>
        <taxon>Chromadorea</taxon>
        <taxon>Rhabditida</taxon>
        <taxon>Tylenchina</taxon>
        <taxon>Panagrolaimomorpha</taxon>
        <taxon>Strongyloidoidea</taxon>
        <taxon>Steinernematidae</taxon>
        <taxon>Steinernema</taxon>
    </lineage>
</organism>
<reference evidence="1 2" key="2">
    <citation type="journal article" date="2019" name="G3 (Bethesda)">
        <title>Hybrid Assembly of the Genome of the Entomopathogenic Nematode Steinernema carpocapsae Identifies the X-Chromosome.</title>
        <authorList>
            <person name="Serra L."/>
            <person name="Macchietto M."/>
            <person name="Macias-Munoz A."/>
            <person name="McGill C.J."/>
            <person name="Rodriguez I.M."/>
            <person name="Rodriguez B."/>
            <person name="Murad R."/>
            <person name="Mortazavi A."/>
        </authorList>
    </citation>
    <scope>NUCLEOTIDE SEQUENCE [LARGE SCALE GENOMIC DNA]</scope>
    <source>
        <strain evidence="1 2">ALL</strain>
    </source>
</reference>
<proteinExistence type="predicted"/>
<keyword evidence="2" id="KW-1185">Reference proteome</keyword>
<gene>
    <name evidence="1" type="ORF">L596_030821</name>
</gene>